<gene>
    <name evidence="17" type="ORF">GOP47_0022742</name>
</gene>
<keyword evidence="8 14" id="KW-0862">Zinc</keyword>
<dbReference type="OrthoDB" id="417550at2759"/>
<evidence type="ECO:0000256" key="10">
    <source>
        <dbReference type="ARBA" id="ARBA00023027"/>
    </source>
</evidence>
<proteinExistence type="inferred from homology"/>
<dbReference type="Pfam" id="PF00107">
    <property type="entry name" value="ADH_zinc_N"/>
    <property type="match status" value="1"/>
</dbReference>
<evidence type="ECO:0000256" key="8">
    <source>
        <dbReference type="ARBA" id="ARBA00022833"/>
    </source>
</evidence>
<comment type="similarity">
    <text evidence="3">Belongs to the zinc-containing alcohol dehydrogenase family. Class-III subfamily.</text>
</comment>
<evidence type="ECO:0000256" key="11">
    <source>
        <dbReference type="ARBA" id="ARBA00041139"/>
    </source>
</evidence>
<feature type="domain" description="Alcohol dehydrogenase-like C-terminal" evidence="15">
    <location>
        <begin position="182"/>
        <end position="313"/>
    </location>
</feature>
<evidence type="ECO:0000256" key="6">
    <source>
        <dbReference type="ARBA" id="ARBA00022490"/>
    </source>
</evidence>
<dbReference type="GO" id="GO:0005829">
    <property type="term" value="C:cytosol"/>
    <property type="evidence" value="ECO:0007669"/>
    <property type="project" value="TreeGrafter"/>
</dbReference>
<evidence type="ECO:0000256" key="14">
    <source>
        <dbReference type="RuleBase" id="RU361277"/>
    </source>
</evidence>
<comment type="cofactor">
    <cofactor evidence="1 14">
        <name>Zn(2+)</name>
        <dbReference type="ChEBI" id="CHEBI:29105"/>
    </cofactor>
</comment>
<evidence type="ECO:0000256" key="5">
    <source>
        <dbReference type="ARBA" id="ARBA00013190"/>
    </source>
</evidence>
<keyword evidence="7 14" id="KW-0479">Metal-binding</keyword>
<dbReference type="Pfam" id="PF08240">
    <property type="entry name" value="ADH_N"/>
    <property type="match status" value="1"/>
</dbReference>
<evidence type="ECO:0000256" key="4">
    <source>
        <dbReference type="ARBA" id="ARBA00011738"/>
    </source>
</evidence>
<evidence type="ECO:0000259" key="15">
    <source>
        <dbReference type="Pfam" id="PF00107"/>
    </source>
</evidence>
<evidence type="ECO:0000313" key="18">
    <source>
        <dbReference type="Proteomes" id="UP000886520"/>
    </source>
</evidence>
<dbReference type="FunFam" id="3.90.180.10:FF:000007">
    <property type="entry name" value="Alcohol dehydrogenase 6"/>
    <property type="match status" value="1"/>
</dbReference>
<accession>A0A9D4U659</accession>
<dbReference type="GO" id="GO:0008270">
    <property type="term" value="F:zinc ion binding"/>
    <property type="evidence" value="ECO:0007669"/>
    <property type="project" value="InterPro"/>
</dbReference>
<comment type="caution">
    <text evidence="17">The sequence shown here is derived from an EMBL/GenBank/DDBJ whole genome shotgun (WGS) entry which is preliminary data.</text>
</comment>
<dbReference type="InterPro" id="IPR002328">
    <property type="entry name" value="ADH_Zn_CS"/>
</dbReference>
<dbReference type="GO" id="GO:0046294">
    <property type="term" value="P:formaldehyde catabolic process"/>
    <property type="evidence" value="ECO:0007669"/>
    <property type="project" value="TreeGrafter"/>
</dbReference>
<keyword evidence="10" id="KW-0520">NAD</keyword>
<evidence type="ECO:0000313" key="17">
    <source>
        <dbReference type="EMBL" id="KAI5062203.1"/>
    </source>
</evidence>
<evidence type="ECO:0000256" key="7">
    <source>
        <dbReference type="ARBA" id="ARBA00022723"/>
    </source>
</evidence>
<dbReference type="GO" id="GO:0004022">
    <property type="term" value="F:alcohol dehydrogenase (NAD+) activity"/>
    <property type="evidence" value="ECO:0007669"/>
    <property type="project" value="UniProtKB-EC"/>
</dbReference>
<keyword evidence="18" id="KW-1185">Reference proteome</keyword>
<dbReference type="InterPro" id="IPR036291">
    <property type="entry name" value="NAD(P)-bd_dom_sf"/>
</dbReference>
<dbReference type="InterPro" id="IPR013154">
    <property type="entry name" value="ADH-like_N"/>
</dbReference>
<dbReference type="EMBL" id="JABFUD020000022">
    <property type="protein sequence ID" value="KAI5062203.1"/>
    <property type="molecule type" value="Genomic_DNA"/>
</dbReference>
<dbReference type="Gene3D" id="3.90.180.10">
    <property type="entry name" value="Medium-chain alcohol dehydrogenases, catalytic domain"/>
    <property type="match status" value="1"/>
</dbReference>
<dbReference type="Gene3D" id="3.40.50.720">
    <property type="entry name" value="NAD(P)-binding Rossmann-like Domain"/>
    <property type="match status" value="1"/>
</dbReference>
<evidence type="ECO:0000256" key="12">
    <source>
        <dbReference type="ARBA" id="ARBA00049164"/>
    </source>
</evidence>
<dbReference type="InterPro" id="IPR013149">
    <property type="entry name" value="ADH-like_C"/>
</dbReference>
<sequence length="380" mass="41704">MEDIQVDPPQKGEVRIRILFTSLCHTDVTFWQDSLKLGLFPRIFGHEASGIVESVGEGVTEFQEGDHVLPVFTGECGDCRYCKSTKSNLCKKFRGDVKRGVMICDNKSRFSVRGKSIYFFMGSTFSEYTVVEQEYVVKVNRAAPLDKLCLLSCGVTTGLGSSWNFAKVEKGSSVAIFGLGTIGLGVAEGAKLSGAAHIIGIDTNPLKFDKARTLGVRECMNPNDFDRPIHEVIIGKTDGGVDYSFECVGSANVVQTALLSCHEGWGKTVVCGVEGGNKTVNSHPQLFLYGRTLTGTLFGGVKPKSELPTLVAMYMNKELQLDQYITHTLPFPQINEAFEFLLQGKSLRSWECYNIANSVVNAHFVHGLWKRQSIALGSND</sequence>
<protein>
    <recommendedName>
        <fullName evidence="11">Alcohol dehydrogenase 1</fullName>
        <ecNumber evidence="5">1.1.1.1</ecNumber>
    </recommendedName>
</protein>
<dbReference type="PANTHER" id="PTHR43880">
    <property type="entry name" value="ALCOHOL DEHYDROGENASE"/>
    <property type="match status" value="1"/>
</dbReference>
<dbReference type="PANTHER" id="PTHR43880:SF9">
    <property type="entry name" value="ALCOHOL DEHYDROGENASE 1"/>
    <property type="match status" value="1"/>
</dbReference>
<evidence type="ECO:0000256" key="3">
    <source>
        <dbReference type="ARBA" id="ARBA00010902"/>
    </source>
</evidence>
<evidence type="ECO:0000259" key="16">
    <source>
        <dbReference type="Pfam" id="PF08240"/>
    </source>
</evidence>
<dbReference type="InterPro" id="IPR011032">
    <property type="entry name" value="GroES-like_sf"/>
</dbReference>
<comment type="catalytic activity">
    <reaction evidence="12">
        <text>a secondary alcohol + NAD(+) = a ketone + NADH + H(+)</text>
        <dbReference type="Rhea" id="RHEA:10740"/>
        <dbReference type="ChEBI" id="CHEBI:15378"/>
        <dbReference type="ChEBI" id="CHEBI:17087"/>
        <dbReference type="ChEBI" id="CHEBI:35681"/>
        <dbReference type="ChEBI" id="CHEBI:57540"/>
        <dbReference type="ChEBI" id="CHEBI:57945"/>
        <dbReference type="EC" id="1.1.1.1"/>
    </reaction>
</comment>
<comment type="subunit">
    <text evidence="4">Homodimer.</text>
</comment>
<dbReference type="SUPFAM" id="SSF51735">
    <property type="entry name" value="NAD(P)-binding Rossmann-fold domains"/>
    <property type="match status" value="1"/>
</dbReference>
<feature type="domain" description="Alcohol dehydrogenase-like N-terminal" evidence="16">
    <location>
        <begin position="11"/>
        <end position="140"/>
    </location>
</feature>
<evidence type="ECO:0000256" key="9">
    <source>
        <dbReference type="ARBA" id="ARBA00023002"/>
    </source>
</evidence>
<name>A0A9D4U659_ADICA</name>
<keyword evidence="6" id="KW-0963">Cytoplasm</keyword>
<comment type="catalytic activity">
    <reaction evidence="13">
        <text>a primary alcohol + NAD(+) = an aldehyde + NADH + H(+)</text>
        <dbReference type="Rhea" id="RHEA:10736"/>
        <dbReference type="ChEBI" id="CHEBI:15378"/>
        <dbReference type="ChEBI" id="CHEBI:15734"/>
        <dbReference type="ChEBI" id="CHEBI:17478"/>
        <dbReference type="ChEBI" id="CHEBI:57540"/>
        <dbReference type="ChEBI" id="CHEBI:57945"/>
        <dbReference type="EC" id="1.1.1.1"/>
    </reaction>
</comment>
<dbReference type="FunFam" id="3.40.50.720:FF:000003">
    <property type="entry name" value="S-(hydroxymethyl)glutathione dehydrogenase"/>
    <property type="match status" value="1"/>
</dbReference>
<dbReference type="Proteomes" id="UP000886520">
    <property type="component" value="Chromosome 22"/>
</dbReference>
<reference evidence="17" key="1">
    <citation type="submission" date="2021-01" db="EMBL/GenBank/DDBJ databases">
        <title>Adiantum capillus-veneris genome.</title>
        <authorList>
            <person name="Fang Y."/>
            <person name="Liao Q."/>
        </authorList>
    </citation>
    <scope>NUCLEOTIDE SEQUENCE</scope>
    <source>
        <strain evidence="17">H3</strain>
        <tissue evidence="17">Leaf</tissue>
    </source>
</reference>
<evidence type="ECO:0000256" key="13">
    <source>
        <dbReference type="ARBA" id="ARBA00049243"/>
    </source>
</evidence>
<comment type="subcellular location">
    <subcellularLocation>
        <location evidence="2">Cytoplasm</location>
    </subcellularLocation>
</comment>
<keyword evidence="9" id="KW-0560">Oxidoreductase</keyword>
<organism evidence="17 18">
    <name type="scientific">Adiantum capillus-veneris</name>
    <name type="common">Maidenhair fern</name>
    <dbReference type="NCBI Taxonomy" id="13818"/>
    <lineage>
        <taxon>Eukaryota</taxon>
        <taxon>Viridiplantae</taxon>
        <taxon>Streptophyta</taxon>
        <taxon>Embryophyta</taxon>
        <taxon>Tracheophyta</taxon>
        <taxon>Polypodiopsida</taxon>
        <taxon>Polypodiidae</taxon>
        <taxon>Polypodiales</taxon>
        <taxon>Pteridineae</taxon>
        <taxon>Pteridaceae</taxon>
        <taxon>Vittarioideae</taxon>
        <taxon>Adiantum</taxon>
    </lineage>
</organism>
<dbReference type="GO" id="GO:0051903">
    <property type="term" value="F:S-(hydroxymethyl)glutathione dehydrogenase [NAD(P)+] activity"/>
    <property type="evidence" value="ECO:0007669"/>
    <property type="project" value="TreeGrafter"/>
</dbReference>
<dbReference type="PROSITE" id="PS00059">
    <property type="entry name" value="ADH_ZINC"/>
    <property type="match status" value="1"/>
</dbReference>
<evidence type="ECO:0000256" key="1">
    <source>
        <dbReference type="ARBA" id="ARBA00001947"/>
    </source>
</evidence>
<dbReference type="EC" id="1.1.1.1" evidence="5"/>
<evidence type="ECO:0000256" key="2">
    <source>
        <dbReference type="ARBA" id="ARBA00004496"/>
    </source>
</evidence>
<dbReference type="SUPFAM" id="SSF50129">
    <property type="entry name" value="GroES-like"/>
    <property type="match status" value="2"/>
</dbReference>
<dbReference type="AlphaFoldDB" id="A0A9D4U659"/>